<evidence type="ECO:0000313" key="2">
    <source>
        <dbReference type="EMBL" id="CAD7004051.1"/>
    </source>
</evidence>
<proteinExistence type="predicted"/>
<dbReference type="EMBL" id="CAJHJT010000034">
    <property type="protein sequence ID" value="CAD7004051.1"/>
    <property type="molecule type" value="Genomic_DNA"/>
</dbReference>
<evidence type="ECO:0000259" key="1">
    <source>
        <dbReference type="Pfam" id="PF17852"/>
    </source>
</evidence>
<dbReference type="PANTHER" id="PTHR22878">
    <property type="entry name" value="DYNEIN HEAVY CHAIN 6, AXONEMAL-LIKE-RELATED"/>
    <property type="match status" value="1"/>
</dbReference>
<dbReference type="Pfam" id="PF17852">
    <property type="entry name" value="Dynein_AAA_lid"/>
    <property type="match status" value="1"/>
</dbReference>
<dbReference type="InterPro" id="IPR026983">
    <property type="entry name" value="DHC"/>
</dbReference>
<protein>
    <submittedName>
        <fullName evidence="2">(Mediterranean fruit fly) hypothetical protein</fullName>
    </submittedName>
</protein>
<dbReference type="Proteomes" id="UP000606786">
    <property type="component" value="Unassembled WGS sequence"/>
</dbReference>
<dbReference type="GO" id="GO:0007018">
    <property type="term" value="P:microtubule-based movement"/>
    <property type="evidence" value="ECO:0007669"/>
    <property type="project" value="InterPro"/>
</dbReference>
<accession>A0A811UZJ7</accession>
<dbReference type="Pfam" id="PF12775">
    <property type="entry name" value="AAA_7"/>
    <property type="match status" value="1"/>
</dbReference>
<dbReference type="InterPro" id="IPR027417">
    <property type="entry name" value="P-loop_NTPase"/>
</dbReference>
<dbReference type="Gene3D" id="3.40.50.300">
    <property type="entry name" value="P-loop containing nucleotide triphosphate hydrolases"/>
    <property type="match status" value="1"/>
</dbReference>
<gene>
    <name evidence="2" type="ORF">CCAP1982_LOCUS12476</name>
</gene>
<comment type="caution">
    <text evidence="2">The sequence shown here is derived from an EMBL/GenBank/DDBJ whole genome shotgun (WGS) entry which is preliminary data.</text>
</comment>
<organism evidence="2 3">
    <name type="scientific">Ceratitis capitata</name>
    <name type="common">Mediterranean fruit fly</name>
    <name type="synonym">Tephritis capitata</name>
    <dbReference type="NCBI Taxonomy" id="7213"/>
    <lineage>
        <taxon>Eukaryota</taxon>
        <taxon>Metazoa</taxon>
        <taxon>Ecdysozoa</taxon>
        <taxon>Arthropoda</taxon>
        <taxon>Hexapoda</taxon>
        <taxon>Insecta</taxon>
        <taxon>Pterygota</taxon>
        <taxon>Neoptera</taxon>
        <taxon>Endopterygota</taxon>
        <taxon>Diptera</taxon>
        <taxon>Brachycera</taxon>
        <taxon>Muscomorpha</taxon>
        <taxon>Tephritoidea</taxon>
        <taxon>Tephritidae</taxon>
        <taxon>Ceratitis</taxon>
        <taxon>Ceratitis</taxon>
    </lineage>
</organism>
<dbReference type="GO" id="GO:0030286">
    <property type="term" value="C:dynein complex"/>
    <property type="evidence" value="ECO:0007669"/>
    <property type="project" value="InterPro"/>
</dbReference>
<reference evidence="2" key="1">
    <citation type="submission" date="2020-11" db="EMBL/GenBank/DDBJ databases">
        <authorList>
            <person name="Whitehead M."/>
        </authorList>
    </citation>
    <scope>NUCLEOTIDE SEQUENCE</scope>
    <source>
        <strain evidence="2">EGII</strain>
    </source>
</reference>
<dbReference type="GO" id="GO:0045505">
    <property type="term" value="F:dynein intermediate chain binding"/>
    <property type="evidence" value="ECO:0007669"/>
    <property type="project" value="InterPro"/>
</dbReference>
<dbReference type="InterPro" id="IPR041466">
    <property type="entry name" value="Dynein_AAA5_ext"/>
</dbReference>
<keyword evidence="3" id="KW-1185">Reference proteome</keyword>
<feature type="domain" description="Dynein heavy chain AAA 5 extension" evidence="1">
    <location>
        <begin position="12"/>
        <end position="137"/>
    </location>
</feature>
<sequence length="260" mass="29981">MGLNEIYMTLFDDMVEWLIPAALAILKECKQMVEPSPMYQYKMFSRFFIHFLDKHKTFNQVWFQQTFLFCFAWAYGSALTVNGQKHFDTLIRKILYGSNEEYPRPKYFSLNRGQMFPEKLSLMDYRFDEVENWWTWQKSTDDPTAPANVFPERAIISELIVPTKESGQITYWQEFCINKSYPMLVIGPTGTGKSAVIISNLNALPKNTNLVNIVNFSARTSAQLKLFSYYSNFGSSFATAIAEIHSNTKIGSSTTLFGMP</sequence>
<evidence type="ECO:0000313" key="3">
    <source>
        <dbReference type="Proteomes" id="UP000606786"/>
    </source>
</evidence>
<dbReference type="AlphaFoldDB" id="A0A811UZJ7"/>
<dbReference type="GO" id="GO:0051959">
    <property type="term" value="F:dynein light intermediate chain binding"/>
    <property type="evidence" value="ECO:0007669"/>
    <property type="project" value="InterPro"/>
</dbReference>
<name>A0A811UZJ7_CERCA</name>
<dbReference type="PANTHER" id="PTHR22878:SF70">
    <property type="entry name" value="DYNEIN HEAVY CHAIN 2, AXONEMAL"/>
    <property type="match status" value="1"/>
</dbReference>
<dbReference type="Gene3D" id="1.10.472.130">
    <property type="match status" value="1"/>
</dbReference>
<dbReference type="SUPFAM" id="SSF52540">
    <property type="entry name" value="P-loop containing nucleoside triphosphate hydrolases"/>
    <property type="match status" value="1"/>
</dbReference>